<dbReference type="GO" id="GO:0005737">
    <property type="term" value="C:cytoplasm"/>
    <property type="evidence" value="ECO:0007669"/>
    <property type="project" value="TreeGrafter"/>
</dbReference>
<comment type="similarity">
    <text evidence="1">Belongs to the choline/ethanolamine kinase family.</text>
</comment>
<dbReference type="GO" id="GO:0006646">
    <property type="term" value="P:phosphatidylethanolamine biosynthetic process"/>
    <property type="evidence" value="ECO:0007669"/>
    <property type="project" value="TreeGrafter"/>
</dbReference>
<dbReference type="RefSeq" id="XP_013895008.1">
    <property type="nucleotide sequence ID" value="XM_014039554.1"/>
</dbReference>
<evidence type="ECO:0000313" key="3">
    <source>
        <dbReference type="EMBL" id="KIY95988.1"/>
    </source>
</evidence>
<feature type="compositionally biased region" description="Gly residues" evidence="2">
    <location>
        <begin position="109"/>
        <end position="121"/>
    </location>
</feature>
<dbReference type="Proteomes" id="UP000054498">
    <property type="component" value="Unassembled WGS sequence"/>
</dbReference>
<dbReference type="AlphaFoldDB" id="A0A0D2KJI0"/>
<dbReference type="OrthoDB" id="10267235at2759"/>
<accession>A0A0D2KJI0</accession>
<dbReference type="Gene3D" id="3.30.200.20">
    <property type="entry name" value="Phosphorylase Kinase, domain 1"/>
    <property type="match status" value="1"/>
</dbReference>
<sequence length="196" mass="19964">MQTAVLEPASAEVANKGDASSTADVAVDVDLLLEHPEEALLPALRMLPGGWGAAQLADISACRLSGAMTNLVYRCALAPRGVEERVVLARIHANRGAAAGDDADDAEGNAGGPQQNGGPGEPGSPVASRLTAAEAEALNHDAAHSGGDGIDDGVGGDMSLFDRREEIATFSAVSSAGLGPQLLLLFQNGRLEEFLV</sequence>
<feature type="region of interest" description="Disordered" evidence="2">
    <location>
        <begin position="98"/>
        <end position="129"/>
    </location>
</feature>
<dbReference type="EMBL" id="KK103214">
    <property type="protein sequence ID" value="KIY95988.1"/>
    <property type="molecule type" value="Genomic_DNA"/>
</dbReference>
<name>A0A0D2KJI0_9CHLO</name>
<dbReference type="GO" id="GO:0004305">
    <property type="term" value="F:ethanolamine kinase activity"/>
    <property type="evidence" value="ECO:0007669"/>
    <property type="project" value="TreeGrafter"/>
</dbReference>
<reference evidence="3 4" key="1">
    <citation type="journal article" date="2013" name="BMC Genomics">
        <title>Reconstruction of the lipid metabolism for the microalga Monoraphidium neglectum from its genome sequence reveals characteristics suitable for biofuel production.</title>
        <authorList>
            <person name="Bogen C."/>
            <person name="Al-Dilaimi A."/>
            <person name="Albersmeier A."/>
            <person name="Wichmann J."/>
            <person name="Grundmann M."/>
            <person name="Rupp O."/>
            <person name="Lauersen K.J."/>
            <person name="Blifernez-Klassen O."/>
            <person name="Kalinowski J."/>
            <person name="Goesmann A."/>
            <person name="Mussgnug J.H."/>
            <person name="Kruse O."/>
        </authorList>
    </citation>
    <scope>NUCLEOTIDE SEQUENCE [LARGE SCALE GENOMIC DNA]</scope>
    <source>
        <strain evidence="3 4">SAG 48.87</strain>
    </source>
</reference>
<protein>
    <submittedName>
        <fullName evidence="3">Uncharacterized protein</fullName>
    </submittedName>
</protein>
<evidence type="ECO:0000256" key="2">
    <source>
        <dbReference type="SAM" id="MobiDB-lite"/>
    </source>
</evidence>
<keyword evidence="4" id="KW-1185">Reference proteome</keyword>
<gene>
    <name evidence="3" type="ORF">MNEG_11975</name>
</gene>
<evidence type="ECO:0000313" key="4">
    <source>
        <dbReference type="Proteomes" id="UP000054498"/>
    </source>
</evidence>
<dbReference type="InterPro" id="IPR011009">
    <property type="entry name" value="Kinase-like_dom_sf"/>
</dbReference>
<organism evidence="3 4">
    <name type="scientific">Monoraphidium neglectum</name>
    <dbReference type="NCBI Taxonomy" id="145388"/>
    <lineage>
        <taxon>Eukaryota</taxon>
        <taxon>Viridiplantae</taxon>
        <taxon>Chlorophyta</taxon>
        <taxon>core chlorophytes</taxon>
        <taxon>Chlorophyceae</taxon>
        <taxon>CS clade</taxon>
        <taxon>Sphaeropleales</taxon>
        <taxon>Selenastraceae</taxon>
        <taxon>Monoraphidium</taxon>
    </lineage>
</organism>
<dbReference type="KEGG" id="mng:MNEG_11975"/>
<dbReference type="GeneID" id="25729291"/>
<evidence type="ECO:0000256" key="1">
    <source>
        <dbReference type="ARBA" id="ARBA00038211"/>
    </source>
</evidence>
<dbReference type="PANTHER" id="PTHR22603">
    <property type="entry name" value="CHOLINE/ETHANOALAMINE KINASE"/>
    <property type="match status" value="1"/>
</dbReference>
<proteinExistence type="inferred from homology"/>
<dbReference type="GO" id="GO:0004103">
    <property type="term" value="F:choline kinase activity"/>
    <property type="evidence" value="ECO:0007669"/>
    <property type="project" value="TreeGrafter"/>
</dbReference>
<dbReference type="SUPFAM" id="SSF56112">
    <property type="entry name" value="Protein kinase-like (PK-like)"/>
    <property type="match status" value="1"/>
</dbReference>
<dbReference type="PANTHER" id="PTHR22603:SF93">
    <property type="entry name" value="RE24176P"/>
    <property type="match status" value="1"/>
</dbReference>
<feature type="non-terminal residue" evidence="3">
    <location>
        <position position="196"/>
    </location>
</feature>
<dbReference type="STRING" id="145388.A0A0D2KJI0"/>